<dbReference type="InterPro" id="IPR047794">
    <property type="entry name" value="C45_proenzyme-like"/>
</dbReference>
<comment type="caution">
    <text evidence="2">The sequence shown here is derived from an EMBL/GenBank/DDBJ whole genome shotgun (WGS) entry which is preliminary data.</text>
</comment>
<dbReference type="EMBL" id="JAUDCK010000002">
    <property type="protein sequence ID" value="MDM8194896.1"/>
    <property type="molecule type" value="Genomic_DNA"/>
</dbReference>
<evidence type="ECO:0000313" key="2">
    <source>
        <dbReference type="EMBL" id="MDM8194896.1"/>
    </source>
</evidence>
<evidence type="ECO:0000313" key="3">
    <source>
        <dbReference type="Proteomes" id="UP001529275"/>
    </source>
</evidence>
<dbReference type="PANTHER" id="PTHR34180">
    <property type="entry name" value="PEPTIDASE C45"/>
    <property type="match status" value="1"/>
</dbReference>
<evidence type="ECO:0000259" key="1">
    <source>
        <dbReference type="Pfam" id="PF03417"/>
    </source>
</evidence>
<gene>
    <name evidence="2" type="ORF">QUV98_00995</name>
</gene>
<accession>A0ABT7UFG9</accession>
<dbReference type="PANTHER" id="PTHR34180:SF1">
    <property type="entry name" value="BETA-ALANYL-DOPAMINE_CARCININE HYDROLASE"/>
    <property type="match status" value="1"/>
</dbReference>
<keyword evidence="3" id="KW-1185">Reference proteome</keyword>
<name>A0ABT7UFG9_9FIRM</name>
<dbReference type="SUPFAM" id="SSF56235">
    <property type="entry name" value="N-terminal nucleophile aminohydrolases (Ntn hydrolases)"/>
    <property type="match status" value="1"/>
</dbReference>
<dbReference type="Pfam" id="PF03417">
    <property type="entry name" value="AAT"/>
    <property type="match status" value="1"/>
</dbReference>
<keyword evidence="2" id="KW-0012">Acyltransferase</keyword>
<dbReference type="RefSeq" id="WP_289527067.1">
    <property type="nucleotide sequence ID" value="NZ_JAUDCK010000002.1"/>
</dbReference>
<reference evidence="2 3" key="2">
    <citation type="submission" date="2023-06" db="EMBL/GenBank/DDBJ databases">
        <authorList>
            <person name="Zeman M."/>
            <person name="Kubasova T."/>
            <person name="Jahodarova E."/>
            <person name="Nykrynova M."/>
            <person name="Rychlik I."/>
        </authorList>
    </citation>
    <scope>NUCLEOTIDE SEQUENCE [LARGE SCALE GENOMIC DNA]</scope>
    <source>
        <strain evidence="2 3">ET341</strain>
    </source>
</reference>
<dbReference type="Gene3D" id="3.60.60.10">
    <property type="entry name" value="Penicillin V Acylase, Chain A"/>
    <property type="match status" value="1"/>
</dbReference>
<feature type="domain" description="Peptidase C45 hydrolase" evidence="1">
    <location>
        <begin position="100"/>
        <end position="320"/>
    </location>
</feature>
<organism evidence="2 3">
    <name type="scientific">Massilimicrobiota timonensis</name>
    <dbReference type="NCBI Taxonomy" id="1776392"/>
    <lineage>
        <taxon>Bacteria</taxon>
        <taxon>Bacillati</taxon>
        <taxon>Bacillota</taxon>
        <taxon>Erysipelotrichia</taxon>
        <taxon>Erysipelotrichales</taxon>
        <taxon>Erysipelotrichaceae</taxon>
        <taxon>Massilimicrobiota</taxon>
    </lineage>
</organism>
<dbReference type="InterPro" id="IPR029055">
    <property type="entry name" value="Ntn_hydrolases_N"/>
</dbReference>
<dbReference type="Gene3D" id="1.10.10.2120">
    <property type="match status" value="1"/>
</dbReference>
<dbReference type="Proteomes" id="UP001529275">
    <property type="component" value="Unassembled WGS sequence"/>
</dbReference>
<dbReference type="InterPro" id="IPR047801">
    <property type="entry name" value="Peptidase_C45"/>
</dbReference>
<dbReference type="InterPro" id="IPR005079">
    <property type="entry name" value="Peptidase_C45_hydrolase"/>
</dbReference>
<dbReference type="NCBIfam" id="NF040521">
    <property type="entry name" value="C45_proenzyme"/>
    <property type="match status" value="1"/>
</dbReference>
<keyword evidence="2" id="KW-0808">Transferase</keyword>
<dbReference type="GO" id="GO:0016746">
    <property type="term" value="F:acyltransferase activity"/>
    <property type="evidence" value="ECO:0007669"/>
    <property type="project" value="UniProtKB-KW"/>
</dbReference>
<sequence length="334" mass="38884">MYHGRFKGSHYDCGFRWGTLLRKNNKIIANQHTFVVNEERKEFAKQCVSIYEKYYPEILDEIKGIADGQQTSYEDMLTFLLSMYCFEFNNKCTCMATSDKNQIILGRNSDFLVELEKLYMNCLYNLDNCYSFNGNTTAFVEMEDGINEYGLAIGMTFIYPQNIMPGINAGMIVRYILERCQTLQEAIQFIKSVPIASNQTITIADALGNIAIVECNSQNVVVIYPLENENFVTTANNFNSSQMKKYNEYNIDDWNSSLRHQIAYQSLKNNDLSMELIFDILSGKHGFMCQYDRRKGADTVWSVVYDIKNKKIYRVEGNPSRKQYQEDHRFKFSY</sequence>
<protein>
    <submittedName>
        <fullName evidence="2">C45 family autoproteolytic acyltransferase/hydrolase</fullName>
    </submittedName>
</protein>
<reference evidence="3" key="1">
    <citation type="submission" date="2023-06" db="EMBL/GenBank/DDBJ databases">
        <title>Identification and characterization of horizontal gene transfer across gut microbiota members of farm animals based on homology search.</title>
        <authorList>
            <person name="Zeman M."/>
            <person name="Kubasova T."/>
            <person name="Jahodarova E."/>
            <person name="Nykrynova M."/>
            <person name="Rychlik I."/>
        </authorList>
    </citation>
    <scope>NUCLEOTIDE SEQUENCE [LARGE SCALE GENOMIC DNA]</scope>
    <source>
        <strain evidence="3">ET341</strain>
    </source>
</reference>
<proteinExistence type="predicted"/>